<organism evidence="3 4">
    <name type="scientific">Fluviicoccus keumensis</name>
    <dbReference type="NCBI Taxonomy" id="1435465"/>
    <lineage>
        <taxon>Bacteria</taxon>
        <taxon>Pseudomonadati</taxon>
        <taxon>Pseudomonadota</taxon>
        <taxon>Gammaproteobacteria</taxon>
        <taxon>Moraxellales</taxon>
        <taxon>Moraxellaceae</taxon>
        <taxon>Fluviicoccus</taxon>
    </lineage>
</organism>
<dbReference type="InterPro" id="IPR006015">
    <property type="entry name" value="Universal_stress_UspA"/>
</dbReference>
<dbReference type="InterPro" id="IPR014729">
    <property type="entry name" value="Rossmann-like_a/b/a_fold"/>
</dbReference>
<dbReference type="RefSeq" id="WP_130411612.1">
    <property type="nucleotide sequence ID" value="NZ_SHKX01000011.1"/>
</dbReference>
<dbReference type="PANTHER" id="PTHR46268:SF6">
    <property type="entry name" value="UNIVERSAL STRESS PROTEIN UP12"/>
    <property type="match status" value="1"/>
</dbReference>
<dbReference type="SUPFAM" id="SSF52402">
    <property type="entry name" value="Adenine nucleotide alpha hydrolases-like"/>
    <property type="match status" value="1"/>
</dbReference>
<keyword evidence="4" id="KW-1185">Reference proteome</keyword>
<dbReference type="PANTHER" id="PTHR46268">
    <property type="entry name" value="STRESS RESPONSE PROTEIN NHAX"/>
    <property type="match status" value="1"/>
</dbReference>
<protein>
    <submittedName>
        <fullName evidence="3">Nucleotide-binding universal stress UspA family protein</fullName>
    </submittedName>
</protein>
<proteinExistence type="inferred from homology"/>
<dbReference type="EMBL" id="SHKX01000011">
    <property type="protein sequence ID" value="RZU46740.1"/>
    <property type="molecule type" value="Genomic_DNA"/>
</dbReference>
<evidence type="ECO:0000256" key="1">
    <source>
        <dbReference type="ARBA" id="ARBA00008791"/>
    </source>
</evidence>
<evidence type="ECO:0000313" key="4">
    <source>
        <dbReference type="Proteomes" id="UP000292423"/>
    </source>
</evidence>
<dbReference type="Gene3D" id="3.40.50.620">
    <property type="entry name" value="HUPs"/>
    <property type="match status" value="1"/>
</dbReference>
<evidence type="ECO:0000259" key="2">
    <source>
        <dbReference type="Pfam" id="PF00582"/>
    </source>
</evidence>
<comment type="caution">
    <text evidence="3">The sequence shown here is derived from an EMBL/GenBank/DDBJ whole genome shotgun (WGS) entry which is preliminary data.</text>
</comment>
<comment type="similarity">
    <text evidence="1">Belongs to the universal stress protein A family.</text>
</comment>
<reference evidence="3 4" key="1">
    <citation type="submission" date="2019-02" db="EMBL/GenBank/DDBJ databases">
        <title>Genomic Encyclopedia of Type Strains, Phase IV (KMG-IV): sequencing the most valuable type-strain genomes for metagenomic binning, comparative biology and taxonomic classification.</title>
        <authorList>
            <person name="Goeker M."/>
        </authorList>
    </citation>
    <scope>NUCLEOTIDE SEQUENCE [LARGE SCALE GENOMIC DNA]</scope>
    <source>
        <strain evidence="3 4">DSM 105135</strain>
    </source>
</reference>
<evidence type="ECO:0000313" key="3">
    <source>
        <dbReference type="EMBL" id="RZU46740.1"/>
    </source>
</evidence>
<dbReference type="Proteomes" id="UP000292423">
    <property type="component" value="Unassembled WGS sequence"/>
</dbReference>
<dbReference type="PRINTS" id="PR01438">
    <property type="entry name" value="UNVRSLSTRESS"/>
</dbReference>
<sequence length="161" mass="17374">MKILVAVDLHESCDVILAHAGKLAKAFDAKLILLHVTDIRPELTGYDIVTDESFGNFPDPKLIRDSIAERFREEHDKIQALSLPLRNDGVECTALLVNGLANHAQSILDETAKHEAAMIVIGTHRKGVVARLLLGSTSAGVLQHATVPVVMVPVVESTANT</sequence>
<dbReference type="OrthoDB" id="9792500at2"/>
<dbReference type="CDD" id="cd00293">
    <property type="entry name" value="USP-like"/>
    <property type="match status" value="1"/>
</dbReference>
<dbReference type="AlphaFoldDB" id="A0A4Q7Z8D6"/>
<name>A0A4Q7Z8D6_9GAMM</name>
<accession>A0A4Q7Z8D6</accession>
<dbReference type="InterPro" id="IPR006016">
    <property type="entry name" value="UspA"/>
</dbReference>
<feature type="domain" description="UspA" evidence="2">
    <location>
        <begin position="2"/>
        <end position="153"/>
    </location>
</feature>
<gene>
    <name evidence="3" type="ORF">EV700_1121</name>
</gene>
<dbReference type="Pfam" id="PF00582">
    <property type="entry name" value="Usp"/>
    <property type="match status" value="1"/>
</dbReference>